<dbReference type="RefSeq" id="WP_057853227.1">
    <property type="nucleotide sequence ID" value="NZ_LLXX01000153.1"/>
</dbReference>
<protein>
    <submittedName>
        <fullName evidence="1">Uncharacterized protein</fullName>
    </submittedName>
</protein>
<accession>A0A0R3L2A2</accession>
<organism evidence="1 2">
    <name type="scientific">Bradyrhizobium valentinum</name>
    <dbReference type="NCBI Taxonomy" id="1518501"/>
    <lineage>
        <taxon>Bacteria</taxon>
        <taxon>Pseudomonadati</taxon>
        <taxon>Pseudomonadota</taxon>
        <taxon>Alphaproteobacteria</taxon>
        <taxon>Hyphomicrobiales</taxon>
        <taxon>Nitrobacteraceae</taxon>
        <taxon>Bradyrhizobium</taxon>
    </lineage>
</organism>
<dbReference type="EMBL" id="LLXX01000153">
    <property type="protein sequence ID" value="KRR02092.1"/>
    <property type="molecule type" value="Genomic_DNA"/>
</dbReference>
<dbReference type="OrthoDB" id="8365720at2"/>
<dbReference type="Proteomes" id="UP000051913">
    <property type="component" value="Unassembled WGS sequence"/>
</dbReference>
<reference evidence="1 2" key="1">
    <citation type="submission" date="2014-03" db="EMBL/GenBank/DDBJ databases">
        <title>Bradyrhizobium valentinum sp. nov., isolated from effective nodules of Lupinus mariae-josephae, a lupine endemic of basic-lime soils in Eastern Spain.</title>
        <authorList>
            <person name="Duran D."/>
            <person name="Rey L."/>
            <person name="Navarro A."/>
            <person name="Busquets A."/>
            <person name="Imperial J."/>
            <person name="Ruiz-Argueso T."/>
        </authorList>
    </citation>
    <scope>NUCLEOTIDE SEQUENCE [LARGE SCALE GENOMIC DNA]</scope>
    <source>
        <strain evidence="1 2">LmjM3</strain>
    </source>
</reference>
<keyword evidence="2" id="KW-1185">Reference proteome</keyword>
<proteinExistence type="predicted"/>
<gene>
    <name evidence="1" type="ORF">CP49_04735</name>
</gene>
<dbReference type="STRING" id="1518501.CQ10_34620"/>
<dbReference type="AlphaFoldDB" id="A0A0R3L2A2"/>
<name>A0A0R3L2A2_9BRAD</name>
<comment type="caution">
    <text evidence="1">The sequence shown here is derived from an EMBL/GenBank/DDBJ whole genome shotgun (WGS) entry which is preliminary data.</text>
</comment>
<evidence type="ECO:0000313" key="2">
    <source>
        <dbReference type="Proteomes" id="UP000051913"/>
    </source>
</evidence>
<sequence>MAVWRPATHEIDPLLEAVANTARATILPTASINIPPPSADGICSQRLRDGRELRLKLSAHYLEQERRGPCTVLVYALQGNAVVDNRMGYRVTGQAVLDVATRAFLEVECQLKQVGPVMP</sequence>
<evidence type="ECO:0000313" key="1">
    <source>
        <dbReference type="EMBL" id="KRR02092.1"/>
    </source>
</evidence>